<dbReference type="Gene3D" id="1.20.120.1630">
    <property type="match status" value="1"/>
</dbReference>
<keyword evidence="5 6" id="KW-0489">Methyltransferase</keyword>
<dbReference type="GO" id="GO:0004671">
    <property type="term" value="F:protein C-terminal S-isoprenylcysteine carboxyl O-methyltransferase activity"/>
    <property type="evidence" value="ECO:0007669"/>
    <property type="project" value="UniProtKB-EC"/>
</dbReference>
<keyword evidence="3 5" id="KW-1133">Transmembrane helix</keyword>
<evidence type="ECO:0000313" key="7">
    <source>
        <dbReference type="Proteomes" id="UP000824998"/>
    </source>
</evidence>
<dbReference type="GO" id="GO:0032259">
    <property type="term" value="P:methylation"/>
    <property type="evidence" value="ECO:0007669"/>
    <property type="project" value="UniProtKB-KW"/>
</dbReference>
<evidence type="ECO:0000313" key="6">
    <source>
        <dbReference type="EMBL" id="KAG9235755.1"/>
    </source>
</evidence>
<dbReference type="PANTHER" id="PTHR12714:SF9">
    <property type="entry name" value="PROTEIN-S-ISOPRENYLCYSTEINE O-METHYLTRANSFERASE"/>
    <property type="match status" value="1"/>
</dbReference>
<evidence type="ECO:0000256" key="5">
    <source>
        <dbReference type="RuleBase" id="RU362022"/>
    </source>
</evidence>
<keyword evidence="4 5" id="KW-0472">Membrane</keyword>
<feature type="transmembrane region" description="Helical" evidence="5">
    <location>
        <begin position="169"/>
        <end position="188"/>
    </location>
</feature>
<evidence type="ECO:0000256" key="2">
    <source>
        <dbReference type="ARBA" id="ARBA00022692"/>
    </source>
</evidence>
<dbReference type="AlphaFoldDB" id="A0A9P8C6X0"/>
<keyword evidence="5" id="KW-0949">S-adenosyl-L-methionine</keyword>
<proteinExistence type="inferred from homology"/>
<dbReference type="EMBL" id="MU251423">
    <property type="protein sequence ID" value="KAG9235755.1"/>
    <property type="molecule type" value="Genomic_DNA"/>
</dbReference>
<gene>
    <name evidence="6" type="ORF">BJ875DRAFT_494760</name>
</gene>
<feature type="transmembrane region" description="Helical" evidence="5">
    <location>
        <begin position="87"/>
        <end position="107"/>
    </location>
</feature>
<reference evidence="6" key="1">
    <citation type="journal article" date="2021" name="IMA Fungus">
        <title>Genomic characterization of three marine fungi, including Emericellopsis atlantica sp. nov. with signatures of a generalist lifestyle and marine biomass degradation.</title>
        <authorList>
            <person name="Hagestad O.C."/>
            <person name="Hou L."/>
            <person name="Andersen J.H."/>
            <person name="Hansen E.H."/>
            <person name="Altermark B."/>
            <person name="Li C."/>
            <person name="Kuhnert E."/>
            <person name="Cox R.J."/>
            <person name="Crous P.W."/>
            <person name="Spatafora J.W."/>
            <person name="Lail K."/>
            <person name="Amirebrahimi M."/>
            <person name="Lipzen A."/>
            <person name="Pangilinan J."/>
            <person name="Andreopoulos W."/>
            <person name="Hayes R.D."/>
            <person name="Ng V."/>
            <person name="Grigoriev I.V."/>
            <person name="Jackson S.A."/>
            <person name="Sutton T.D.S."/>
            <person name="Dobson A.D.W."/>
            <person name="Rama T."/>
        </authorList>
    </citation>
    <scope>NUCLEOTIDE SEQUENCE</scope>
    <source>
        <strain evidence="6">TRa018bII</strain>
    </source>
</reference>
<comment type="similarity">
    <text evidence="5">Belongs to the class VI-like SAM-binding methyltransferase superfamily. Isoprenylcysteine carboxyl methyltransferase family.</text>
</comment>
<name>A0A9P8C6X0_9HELO</name>
<comment type="caution">
    <text evidence="6">The sequence shown here is derived from an EMBL/GenBank/DDBJ whole genome shotgun (WGS) entry which is preliminary data.</text>
</comment>
<comment type="catalytic activity">
    <reaction evidence="5">
        <text>[protein]-C-terminal S-[(2E,6E)-farnesyl]-L-cysteine + S-adenosyl-L-methionine = [protein]-C-terminal S-[(2E,6E)-farnesyl]-L-cysteine methyl ester + S-adenosyl-L-homocysteine</text>
        <dbReference type="Rhea" id="RHEA:21672"/>
        <dbReference type="Rhea" id="RHEA-COMP:12125"/>
        <dbReference type="Rhea" id="RHEA-COMP:12126"/>
        <dbReference type="ChEBI" id="CHEBI:57856"/>
        <dbReference type="ChEBI" id="CHEBI:59789"/>
        <dbReference type="ChEBI" id="CHEBI:90510"/>
        <dbReference type="ChEBI" id="CHEBI:90511"/>
        <dbReference type="EC" id="2.1.1.100"/>
    </reaction>
</comment>
<accession>A0A9P8C6X0</accession>
<evidence type="ECO:0000256" key="4">
    <source>
        <dbReference type="ARBA" id="ARBA00023136"/>
    </source>
</evidence>
<feature type="transmembrane region" description="Helical" evidence="5">
    <location>
        <begin position="41"/>
        <end position="60"/>
    </location>
</feature>
<evidence type="ECO:0000256" key="3">
    <source>
        <dbReference type="ARBA" id="ARBA00022989"/>
    </source>
</evidence>
<dbReference type="EC" id="2.1.1.100" evidence="5"/>
<dbReference type="OrthoDB" id="422086at2759"/>
<keyword evidence="2 5" id="KW-0812">Transmembrane</keyword>
<protein>
    <recommendedName>
        <fullName evidence="5">Protein-S-isoprenylcysteine O-methyltransferase</fullName>
        <ecNumber evidence="5">2.1.1.100</ecNumber>
    </recommendedName>
</protein>
<comment type="subcellular location">
    <subcellularLocation>
        <location evidence="5">Endoplasmic reticulum membrane</location>
        <topology evidence="5">Multi-pass membrane protein</topology>
    </subcellularLocation>
    <subcellularLocation>
        <location evidence="1">Membrane</location>
        <topology evidence="1">Multi-pass membrane protein</topology>
    </subcellularLocation>
</comment>
<comment type="caution">
    <text evidence="5">Lacks conserved residue(s) required for the propagation of feature annotation.</text>
</comment>
<keyword evidence="7" id="KW-1185">Reference proteome</keyword>
<keyword evidence="5 6" id="KW-0808">Transferase</keyword>
<dbReference type="PANTHER" id="PTHR12714">
    <property type="entry name" value="PROTEIN-S ISOPRENYLCYSTEINE O-METHYLTRANSFERASE"/>
    <property type="match status" value="1"/>
</dbReference>
<dbReference type="GO" id="GO:0005789">
    <property type="term" value="C:endoplasmic reticulum membrane"/>
    <property type="evidence" value="ECO:0007669"/>
    <property type="project" value="UniProtKB-SubCell"/>
</dbReference>
<sequence>MSSFERISLALSIFVSAMLSYKCYIPPNTVPTKSDYPEGRIIWFSLILMLYTLQMAIILFPSHRSNFCAHPEGLNEELFRWSSWRTLTYLGLVWICAPLRIGAFSGLGENFTFVVTQPKKLVTTGVYSWIQHPSYTGVIGLRVADTILLQRADGVGACVLPESVARIPWLSDTVGALLMVPILMVAFVRVREEEKVLKDTFGREWETWHARTRRFVPGLF</sequence>
<dbReference type="Pfam" id="PF04140">
    <property type="entry name" value="ICMT"/>
    <property type="match status" value="1"/>
</dbReference>
<organism evidence="6 7">
    <name type="scientific">Amylocarpus encephaloides</name>
    <dbReference type="NCBI Taxonomy" id="45428"/>
    <lineage>
        <taxon>Eukaryota</taxon>
        <taxon>Fungi</taxon>
        <taxon>Dikarya</taxon>
        <taxon>Ascomycota</taxon>
        <taxon>Pezizomycotina</taxon>
        <taxon>Leotiomycetes</taxon>
        <taxon>Helotiales</taxon>
        <taxon>Helotiales incertae sedis</taxon>
        <taxon>Amylocarpus</taxon>
    </lineage>
</organism>
<dbReference type="Proteomes" id="UP000824998">
    <property type="component" value="Unassembled WGS sequence"/>
</dbReference>
<evidence type="ECO:0000256" key="1">
    <source>
        <dbReference type="ARBA" id="ARBA00004141"/>
    </source>
</evidence>
<keyword evidence="5" id="KW-0256">Endoplasmic reticulum</keyword>
<dbReference type="InterPro" id="IPR007269">
    <property type="entry name" value="ICMT_MeTrfase"/>
</dbReference>